<sequence>MSIARRALGPLARGRTYTRWVHLVLGGVLFVPYCLAVLVVVTLVTRWGPGTWSAGVLVVVSVATVVLVGATGLLPGVRAQQVQVGRALLGGPMEQVPDPGGGRAGPRERVRSGAALALHFGVGLVVAVATMVVLTDAATLALVAVTGAPADAVAVLTALPVALPQVSGVAARVLGPVAGLVLLVVFVLVVAAVGAGAARVGPLLLGPSVSERLAQVRRRADELTERNRLAAELHDSIGHALSVVALQAGTAARVLEQDPAFARAALEAIAEQARTATGELDHVLGLLRQERSGRAPEPSLTDVEHLVRAARGGGAEVECVVQGPVGDVAPVLSRELYRICQEGLTNALRHGAPGGPVRLWVRVDGSGARVEVANPVGAGAGARRGGHGLEGAAERVRLLGGELEYGARDGWWTLSVRIDGAKG</sequence>
<dbReference type="Proteomes" id="UP000806528">
    <property type="component" value="Unassembled WGS sequence"/>
</dbReference>
<comment type="caution">
    <text evidence="11">The sequence shown here is derived from an EMBL/GenBank/DDBJ whole genome shotgun (WGS) entry which is preliminary data.</text>
</comment>
<dbReference type="EMBL" id="JADBGI010000009">
    <property type="protein sequence ID" value="MBE2999556.1"/>
    <property type="molecule type" value="Genomic_DNA"/>
</dbReference>
<keyword evidence="5" id="KW-0547">Nucleotide-binding</keyword>
<dbReference type="InterPro" id="IPR011712">
    <property type="entry name" value="Sig_transdc_His_kin_sub3_dim/P"/>
</dbReference>
<keyword evidence="9" id="KW-1133">Transmembrane helix</keyword>
<evidence type="ECO:0000256" key="4">
    <source>
        <dbReference type="ARBA" id="ARBA00022679"/>
    </source>
</evidence>
<reference evidence="11 12" key="1">
    <citation type="submission" date="2020-09" db="EMBL/GenBank/DDBJ databases">
        <title>Diversity and distribution of actinomycetes associated with coral in the coast of Hainan.</title>
        <authorList>
            <person name="Li F."/>
        </authorList>
    </citation>
    <scope>NUCLEOTIDE SEQUENCE [LARGE SCALE GENOMIC DNA]</scope>
    <source>
        <strain evidence="11 12">HNM0947</strain>
    </source>
</reference>
<gene>
    <name evidence="11" type="ORF">IDM40_12685</name>
</gene>
<evidence type="ECO:0000256" key="2">
    <source>
        <dbReference type="ARBA" id="ARBA00012438"/>
    </source>
</evidence>
<evidence type="ECO:0000313" key="12">
    <source>
        <dbReference type="Proteomes" id="UP000806528"/>
    </source>
</evidence>
<dbReference type="PANTHER" id="PTHR24421:SF10">
    <property type="entry name" value="NITRATE_NITRITE SENSOR PROTEIN NARQ"/>
    <property type="match status" value="1"/>
</dbReference>
<keyword evidence="6 11" id="KW-0418">Kinase</keyword>
<feature type="domain" description="Signal transduction histidine kinase subgroup 3 dimerisation and phosphoacceptor" evidence="10">
    <location>
        <begin position="225"/>
        <end position="290"/>
    </location>
</feature>
<keyword evidence="3" id="KW-0597">Phosphoprotein</keyword>
<evidence type="ECO:0000259" key="10">
    <source>
        <dbReference type="Pfam" id="PF07730"/>
    </source>
</evidence>
<evidence type="ECO:0000256" key="3">
    <source>
        <dbReference type="ARBA" id="ARBA00022553"/>
    </source>
</evidence>
<keyword evidence="4" id="KW-0808">Transferase</keyword>
<feature type="transmembrane region" description="Helical" evidence="9">
    <location>
        <begin position="113"/>
        <end position="134"/>
    </location>
</feature>
<keyword evidence="9" id="KW-0812">Transmembrane</keyword>
<keyword evidence="8" id="KW-0902">Two-component regulatory system</keyword>
<keyword evidence="7" id="KW-0067">ATP-binding</keyword>
<dbReference type="InterPro" id="IPR036890">
    <property type="entry name" value="HATPase_C_sf"/>
</dbReference>
<feature type="transmembrane region" description="Helical" evidence="9">
    <location>
        <begin position="20"/>
        <end position="44"/>
    </location>
</feature>
<evidence type="ECO:0000256" key="8">
    <source>
        <dbReference type="ARBA" id="ARBA00023012"/>
    </source>
</evidence>
<evidence type="ECO:0000256" key="1">
    <source>
        <dbReference type="ARBA" id="ARBA00000085"/>
    </source>
</evidence>
<feature type="transmembrane region" description="Helical" evidence="9">
    <location>
        <begin position="140"/>
        <end position="161"/>
    </location>
</feature>
<evidence type="ECO:0000313" key="11">
    <source>
        <dbReference type="EMBL" id="MBE2999556.1"/>
    </source>
</evidence>
<dbReference type="Gene3D" id="3.30.565.10">
    <property type="entry name" value="Histidine kinase-like ATPase, C-terminal domain"/>
    <property type="match status" value="1"/>
</dbReference>
<protein>
    <recommendedName>
        <fullName evidence="2">histidine kinase</fullName>
        <ecNumber evidence="2">2.7.13.3</ecNumber>
    </recommendedName>
</protein>
<feature type="transmembrane region" description="Helical" evidence="9">
    <location>
        <begin position="50"/>
        <end position="74"/>
    </location>
</feature>
<dbReference type="EC" id="2.7.13.3" evidence="2"/>
<dbReference type="Gene3D" id="1.20.5.1930">
    <property type="match status" value="1"/>
</dbReference>
<evidence type="ECO:0000256" key="5">
    <source>
        <dbReference type="ARBA" id="ARBA00022741"/>
    </source>
</evidence>
<comment type="catalytic activity">
    <reaction evidence="1">
        <text>ATP + protein L-histidine = ADP + protein N-phospho-L-histidine.</text>
        <dbReference type="EC" id="2.7.13.3"/>
    </reaction>
</comment>
<keyword evidence="12" id="KW-1185">Reference proteome</keyword>
<feature type="transmembrane region" description="Helical" evidence="9">
    <location>
        <begin position="173"/>
        <end position="198"/>
    </location>
</feature>
<dbReference type="PANTHER" id="PTHR24421">
    <property type="entry name" value="NITRATE/NITRITE SENSOR PROTEIN NARX-RELATED"/>
    <property type="match status" value="1"/>
</dbReference>
<dbReference type="Pfam" id="PF07730">
    <property type="entry name" value="HisKA_3"/>
    <property type="match status" value="1"/>
</dbReference>
<name>A0ABR9P6U5_9ACTN</name>
<accession>A0ABR9P6U5</accession>
<evidence type="ECO:0000256" key="9">
    <source>
        <dbReference type="SAM" id="Phobius"/>
    </source>
</evidence>
<dbReference type="RefSeq" id="WP_193122172.1">
    <property type="nucleotide sequence ID" value="NZ_JADBGI010000009.1"/>
</dbReference>
<dbReference type="GO" id="GO:0016301">
    <property type="term" value="F:kinase activity"/>
    <property type="evidence" value="ECO:0007669"/>
    <property type="project" value="UniProtKB-KW"/>
</dbReference>
<dbReference type="InterPro" id="IPR050482">
    <property type="entry name" value="Sensor_HK_TwoCompSys"/>
</dbReference>
<keyword evidence="9" id="KW-0472">Membrane</keyword>
<organism evidence="11 12">
    <name type="scientific">Nocardiopsis coralli</name>
    <dbReference type="NCBI Taxonomy" id="2772213"/>
    <lineage>
        <taxon>Bacteria</taxon>
        <taxon>Bacillati</taxon>
        <taxon>Actinomycetota</taxon>
        <taxon>Actinomycetes</taxon>
        <taxon>Streptosporangiales</taxon>
        <taxon>Nocardiopsidaceae</taxon>
        <taxon>Nocardiopsis</taxon>
    </lineage>
</organism>
<dbReference type="SUPFAM" id="SSF55874">
    <property type="entry name" value="ATPase domain of HSP90 chaperone/DNA topoisomerase II/histidine kinase"/>
    <property type="match status" value="1"/>
</dbReference>
<evidence type="ECO:0000256" key="6">
    <source>
        <dbReference type="ARBA" id="ARBA00022777"/>
    </source>
</evidence>
<evidence type="ECO:0000256" key="7">
    <source>
        <dbReference type="ARBA" id="ARBA00022840"/>
    </source>
</evidence>
<proteinExistence type="predicted"/>